<feature type="region of interest" description="Disordered" evidence="1">
    <location>
        <begin position="422"/>
        <end position="489"/>
    </location>
</feature>
<dbReference type="Pfam" id="PF05641">
    <property type="entry name" value="Agenet"/>
    <property type="match status" value="1"/>
</dbReference>
<evidence type="ECO:0000259" key="2">
    <source>
        <dbReference type="PROSITE" id="PS50090"/>
    </source>
</evidence>
<dbReference type="CDD" id="cd11660">
    <property type="entry name" value="SANT_TRF"/>
    <property type="match status" value="1"/>
</dbReference>
<dbReference type="InterPro" id="IPR008395">
    <property type="entry name" value="Agenet-like_dom"/>
</dbReference>
<feature type="compositionally biased region" description="Basic and acidic residues" evidence="1">
    <location>
        <begin position="425"/>
        <end position="450"/>
    </location>
</feature>
<proteinExistence type="predicted"/>
<dbReference type="Gene3D" id="1.10.246.220">
    <property type="match status" value="1"/>
</dbReference>
<dbReference type="PANTHER" id="PTHR31917">
    <property type="entry name" value="AGENET DOMAIN-CONTAINING PROTEIN-RELATED"/>
    <property type="match status" value="1"/>
</dbReference>
<dbReference type="OrthoDB" id="2020707at2759"/>
<dbReference type="InterPro" id="IPR014002">
    <property type="entry name" value="Agenet_dom_plant"/>
</dbReference>
<dbReference type="SMART" id="SM00717">
    <property type="entry name" value="SANT"/>
    <property type="match status" value="1"/>
</dbReference>
<dbReference type="InterPro" id="IPR001005">
    <property type="entry name" value="SANT/Myb"/>
</dbReference>
<dbReference type="Proteomes" id="UP000239649">
    <property type="component" value="Unassembled WGS sequence"/>
</dbReference>
<dbReference type="Pfam" id="PF13921">
    <property type="entry name" value="Myb_DNA-bind_6"/>
    <property type="match status" value="1"/>
</dbReference>
<sequence>MAALIVVGAAAAWPGDGEQRVDAEAGPAGIGTAAAAAAAAAGNGALPAVSDAAAGAARPAPAALPAAAAGQPADSAWSNDEVAALVEGVLKCDAHNWKQVKALHPQQLSRRSTKDLRDRWHSLCAWPHPTAFPAALASDLKPAAWVPRLPRGDEVEVRSVGEGFRGGWFGAKVLQLVRRADGELGVHVQYKDFTKEEGTNEKLEEWVPLCHVTDSYVLPCIRKPYHPAEPHAAFEPGQAVEAFFKEGWYTGKVLAAVGGQLAVCYEPPPLGEGSHDLESPQDLRPAHPQMYQGFGAVQLPVSAGGDAGGGPITPAVAPVGAAGGSHAAGPAVAAAAVEVEGGSARRRLRSERGRQQARTLDAAPAGPPASPAGSLGLGGSLSSRGTERTVSRERRVAGKRELASLLPWGWELSAEGPAGRVLSSHHGELGPEAEELKDCVEKAEKQAFEELEKEEEEQEDEWEDAESHGSGSPPPAKRTRRASQDAADG</sequence>
<feature type="region of interest" description="Disordered" evidence="1">
    <location>
        <begin position="341"/>
        <end position="396"/>
    </location>
</feature>
<evidence type="ECO:0000313" key="4">
    <source>
        <dbReference type="Proteomes" id="UP000239649"/>
    </source>
</evidence>
<keyword evidence="4" id="KW-1185">Reference proteome</keyword>
<feature type="compositionally biased region" description="Basic and acidic residues" evidence="1">
    <location>
        <begin position="385"/>
        <end position="396"/>
    </location>
</feature>
<feature type="compositionally biased region" description="Acidic residues" evidence="1">
    <location>
        <begin position="451"/>
        <end position="464"/>
    </location>
</feature>
<reference evidence="3 4" key="1">
    <citation type="journal article" date="2018" name="Plant J.">
        <title>Genome sequences of Chlorella sorokiniana UTEX 1602 and Micractinium conductrix SAG 241.80: implications to maltose excretion by a green alga.</title>
        <authorList>
            <person name="Arriola M.B."/>
            <person name="Velmurugan N."/>
            <person name="Zhang Y."/>
            <person name="Plunkett M.H."/>
            <person name="Hondzo H."/>
            <person name="Barney B.M."/>
        </authorList>
    </citation>
    <scope>NUCLEOTIDE SEQUENCE [LARGE SCALE GENOMIC DNA]</scope>
    <source>
        <strain evidence="3 4">SAG 241.80</strain>
    </source>
</reference>
<dbReference type="PANTHER" id="PTHR31917:SF147">
    <property type="entry name" value="AGENET DOMAIN-CONTAINING PROTEIN"/>
    <property type="match status" value="1"/>
</dbReference>
<dbReference type="SMART" id="SM00743">
    <property type="entry name" value="Agenet"/>
    <property type="match status" value="2"/>
</dbReference>
<dbReference type="SUPFAM" id="SSF46689">
    <property type="entry name" value="Homeodomain-like"/>
    <property type="match status" value="1"/>
</dbReference>
<evidence type="ECO:0000256" key="1">
    <source>
        <dbReference type="SAM" id="MobiDB-lite"/>
    </source>
</evidence>
<organism evidence="3 4">
    <name type="scientific">Micractinium conductrix</name>
    <dbReference type="NCBI Taxonomy" id="554055"/>
    <lineage>
        <taxon>Eukaryota</taxon>
        <taxon>Viridiplantae</taxon>
        <taxon>Chlorophyta</taxon>
        <taxon>core chlorophytes</taxon>
        <taxon>Trebouxiophyceae</taxon>
        <taxon>Chlorellales</taxon>
        <taxon>Chlorellaceae</taxon>
        <taxon>Chlorella clade</taxon>
        <taxon>Micractinium</taxon>
    </lineage>
</organism>
<name>A0A2P6VMX0_9CHLO</name>
<feature type="domain" description="Myb-like" evidence="2">
    <location>
        <begin position="75"/>
        <end position="124"/>
    </location>
</feature>
<dbReference type="EMBL" id="LHPF02000002">
    <property type="protein sequence ID" value="PSC75451.1"/>
    <property type="molecule type" value="Genomic_DNA"/>
</dbReference>
<dbReference type="InterPro" id="IPR009057">
    <property type="entry name" value="Homeodomain-like_sf"/>
</dbReference>
<dbReference type="CDD" id="cd20405">
    <property type="entry name" value="Tudor_Agenet_AtDUF_rpt1_3"/>
    <property type="match status" value="1"/>
</dbReference>
<dbReference type="PROSITE" id="PS50090">
    <property type="entry name" value="MYB_LIKE"/>
    <property type="match status" value="1"/>
</dbReference>
<evidence type="ECO:0000313" key="3">
    <source>
        <dbReference type="EMBL" id="PSC75451.1"/>
    </source>
</evidence>
<dbReference type="AlphaFoldDB" id="A0A2P6VMX0"/>
<accession>A0A2P6VMX0</accession>
<gene>
    <name evidence="3" type="ORF">C2E20_1601</name>
</gene>
<comment type="caution">
    <text evidence="3">The sequence shown here is derived from an EMBL/GenBank/DDBJ whole genome shotgun (WGS) entry which is preliminary data.</text>
</comment>
<protein>
    <recommendedName>
        <fullName evidence="2">Myb-like domain-containing protein</fullName>
    </recommendedName>
</protein>